<gene>
    <name evidence="2" type="ORF">F4162_08800</name>
</gene>
<dbReference type="PANTHER" id="PTHR38605:SF1">
    <property type="entry name" value="ATPASE"/>
    <property type="match status" value="1"/>
</dbReference>
<reference evidence="2" key="1">
    <citation type="submission" date="2019-09" db="EMBL/GenBank/DDBJ databases">
        <title>Characterisation of the sponge microbiome using genome-centric metagenomics.</title>
        <authorList>
            <person name="Engelberts J.P."/>
            <person name="Robbins S.J."/>
            <person name="De Goeij J.M."/>
            <person name="Aranda M."/>
            <person name="Bell S.C."/>
            <person name="Webster N.S."/>
        </authorList>
    </citation>
    <scope>NUCLEOTIDE SEQUENCE</scope>
    <source>
        <strain evidence="2">SB0676_bin_10</strain>
    </source>
</reference>
<dbReference type="PANTHER" id="PTHR38605">
    <property type="entry name" value="ATPASE-RELATED"/>
    <property type="match status" value="1"/>
</dbReference>
<proteinExistence type="predicted"/>
<dbReference type="EMBL" id="VYDO01000278">
    <property type="protein sequence ID" value="MYG39034.1"/>
    <property type="molecule type" value="Genomic_DNA"/>
</dbReference>
<comment type="caution">
    <text evidence="2">The sequence shown here is derived from an EMBL/GenBank/DDBJ whole genome shotgun (WGS) entry which is preliminary data.</text>
</comment>
<dbReference type="PIRSF" id="PIRSF019381">
    <property type="entry name" value="YcjX"/>
    <property type="match status" value="1"/>
</dbReference>
<dbReference type="InterPro" id="IPR007413">
    <property type="entry name" value="YcjX-like"/>
</dbReference>
<accession>A0A6B1FCN9</accession>
<sequence length="495" mass="56484">MGRNGQNQGAPWEAWASRGAAEWRRAGKAVETVVPDLERVIRLGVTGLSRAGKTVFITSLVASLKNSRNMVVLAAAREGRIKAANLEFHPEHTIPRFPFEDHLHTMISQDKPDWPLPTKGLSKLRLSLRIRRKSRDWLAKDWLGRDEETVHLDIIDFPGEWLIDLKMMNKNFTSWSVERLERITFDALDGREKAMTYLKQLKRINIEAKLNESNEDAQSLAKTFTAYLKALKEDGYSRCTPGRFLQPGDLENAAVLTFAPLHSRDQADKGSLYKKFESRFEEYKKQVIQPFFENHLSKIDRQVVLVDVMAAIEAGPGPFEDQRKAMKDILSIFQPGRNLWPTQLFQGHKVEKILFAATKADHLHHSQHSRLSTYPGGVLRESVQRADDKGAKTRVMSIAALRVTKEHTVTQDSVNYEGVCGWLAGKDDGRQRWFEYPGTLPDIGALLKEARQGEKEWRHGPQSFPKFQPEPRSREQPLPHIRLDQALEFLIGDLL</sequence>
<feature type="compositionally biased region" description="Basic and acidic residues" evidence="1">
    <location>
        <begin position="469"/>
        <end position="479"/>
    </location>
</feature>
<feature type="region of interest" description="Disordered" evidence="1">
    <location>
        <begin position="452"/>
        <end position="479"/>
    </location>
</feature>
<evidence type="ECO:0000256" key="1">
    <source>
        <dbReference type="SAM" id="MobiDB-lite"/>
    </source>
</evidence>
<evidence type="ECO:0000313" key="2">
    <source>
        <dbReference type="EMBL" id="MYG39034.1"/>
    </source>
</evidence>
<organism evidence="2">
    <name type="scientific">Synechococcus sp. SB0676_bin_10</name>
    <dbReference type="NCBI Taxonomy" id="2604869"/>
    <lineage>
        <taxon>Bacteria</taxon>
        <taxon>Bacillati</taxon>
        <taxon>Cyanobacteriota</taxon>
        <taxon>Cyanophyceae</taxon>
        <taxon>Synechococcales</taxon>
        <taxon>Synechococcaceae</taxon>
        <taxon>Synechococcus</taxon>
    </lineage>
</organism>
<name>A0A6B1FCN9_9SYNE</name>
<dbReference type="AlphaFoldDB" id="A0A6B1FCN9"/>
<protein>
    <submittedName>
        <fullName evidence="2">YcjX family protein</fullName>
    </submittedName>
</protein>
<dbReference type="Pfam" id="PF04317">
    <property type="entry name" value="DUF463"/>
    <property type="match status" value="1"/>
</dbReference>